<protein>
    <submittedName>
        <fullName evidence="2">Podospora anserina S mat+ genomic DNA chromosome 5, supercontig 9</fullName>
    </submittedName>
</protein>
<feature type="region of interest" description="Disordered" evidence="1">
    <location>
        <begin position="35"/>
        <end position="56"/>
    </location>
</feature>
<reference evidence="2 4" key="1">
    <citation type="journal article" date="2008" name="Genome Biol.">
        <title>The genome sequence of the model ascomycete fungus Podospora anserina.</title>
        <authorList>
            <person name="Espagne E."/>
            <person name="Lespinet O."/>
            <person name="Malagnac F."/>
            <person name="Da Silva C."/>
            <person name="Jaillon O."/>
            <person name="Porcel B.M."/>
            <person name="Couloux A."/>
            <person name="Aury J.-M."/>
            <person name="Segurens B."/>
            <person name="Poulain J."/>
            <person name="Anthouard V."/>
            <person name="Grossetete S."/>
            <person name="Khalili H."/>
            <person name="Coppin E."/>
            <person name="Dequard-Chablat M."/>
            <person name="Picard M."/>
            <person name="Contamine V."/>
            <person name="Arnaise S."/>
            <person name="Bourdais A."/>
            <person name="Berteaux-Lecellier V."/>
            <person name="Gautheret D."/>
            <person name="de Vries R.P."/>
            <person name="Battaglia E."/>
            <person name="Coutinho P.M."/>
            <person name="Danchin E.G.J."/>
            <person name="Henrissat B."/>
            <person name="El Khoury R."/>
            <person name="Sainsard-Chanet A."/>
            <person name="Boivin A."/>
            <person name="Pinan-Lucarre B."/>
            <person name="Sellem C.H."/>
            <person name="Debuchy R."/>
            <person name="Wincker P."/>
            <person name="Weissenbach J."/>
            <person name="Silar P."/>
        </authorList>
    </citation>
    <scope>NUCLEOTIDE SEQUENCE [LARGE SCALE GENOMIC DNA]</scope>
    <source>
        <strain evidence="4">S / ATCC MYA-4624 / DSM 980 / FGSC 10383</strain>
        <strain evidence="2">S mat+</strain>
    </source>
</reference>
<dbReference type="EMBL" id="CU633865">
    <property type="protein sequence ID" value="CAP64749.1"/>
    <property type="molecule type" value="Genomic_DNA"/>
</dbReference>
<evidence type="ECO:0000313" key="2">
    <source>
        <dbReference type="EMBL" id="CAP64749.1"/>
    </source>
</evidence>
<dbReference type="OrthoDB" id="4062651at2759"/>
<evidence type="ECO:0000313" key="3">
    <source>
        <dbReference type="EMBL" id="CDP30148.1"/>
    </source>
</evidence>
<dbReference type="EMBL" id="FO904940">
    <property type="protein sequence ID" value="CDP30148.1"/>
    <property type="molecule type" value="Genomic_DNA"/>
</dbReference>
<organism evidence="2">
    <name type="scientific">Podospora anserina (strain S / ATCC MYA-4624 / DSM 980 / FGSC 10383)</name>
    <name type="common">Pleurage anserina</name>
    <dbReference type="NCBI Taxonomy" id="515849"/>
    <lineage>
        <taxon>Eukaryota</taxon>
        <taxon>Fungi</taxon>
        <taxon>Dikarya</taxon>
        <taxon>Ascomycota</taxon>
        <taxon>Pezizomycotina</taxon>
        <taxon>Sordariomycetes</taxon>
        <taxon>Sordariomycetidae</taxon>
        <taxon>Sordariales</taxon>
        <taxon>Podosporaceae</taxon>
        <taxon>Podospora</taxon>
        <taxon>Podospora anserina</taxon>
    </lineage>
</organism>
<dbReference type="HOGENOM" id="CLU_1826088_0_0_1"/>
<proteinExistence type="predicted"/>
<dbReference type="KEGG" id="pan:PODANSg1864"/>
<reference evidence="2" key="2">
    <citation type="submission" date="2008-07" db="EMBL/GenBank/DDBJ databases">
        <authorList>
            <person name="Genoscope - CEA"/>
        </authorList>
    </citation>
    <scope>NUCLEOTIDE SEQUENCE</scope>
    <source>
        <strain evidence="2">S mat+</strain>
    </source>
</reference>
<keyword evidence="4" id="KW-1185">Reference proteome</keyword>
<evidence type="ECO:0000256" key="1">
    <source>
        <dbReference type="SAM" id="MobiDB-lite"/>
    </source>
</evidence>
<accession>B2ALB1</accession>
<gene>
    <name evidence="2" type="ORF">PODANS_5_10118</name>
</gene>
<reference evidence="3" key="4">
    <citation type="submission" date="2015-04" db="EMBL/GenBank/DDBJ databases">
        <title>Maintaining two mating types: Structure of the mating type locus and its role in heterokaryosis in Podospora anserina.</title>
        <authorList>
            <person name="Grognet P."/>
            <person name="Bidard F."/>
            <person name="Kuchly C."/>
            <person name="Chan Ho Tong L."/>
            <person name="Coppin E."/>
            <person name="Ait Benkhali J."/>
            <person name="Couloux A."/>
            <person name="Wincker P."/>
            <person name="Debuchy R."/>
            <person name="Silar P."/>
        </authorList>
    </citation>
    <scope>NUCLEOTIDE SEQUENCE</scope>
</reference>
<sequence length="141" mass="15758">MAWTIFTVKTSDYIVLHSDNQAYWSTMERKFKQDLFTPDSPTEHSESGTPAPPPLPPLNILRFTTEHMPKDPGTGFVLGPIRTNATSSYITVGSQVSVDHIIRFYEFSVRGEDGPQLIMEFAACGSLLGQSQSRKFTDREG</sequence>
<evidence type="ECO:0000313" key="4">
    <source>
        <dbReference type="Proteomes" id="UP000001197"/>
    </source>
</evidence>
<reference evidence="4" key="3">
    <citation type="journal article" date="2014" name="Genetics">
        <title>Maintaining two mating types: Structure of the mating type locus and its role in heterokaryosis in Podospora anserina.</title>
        <authorList>
            <person name="Grognet P."/>
            <person name="Bidard F."/>
            <person name="Kuchly C."/>
            <person name="Tong L.C.H."/>
            <person name="Coppin E."/>
            <person name="Benkhali J.A."/>
            <person name="Couloux A."/>
            <person name="Wincker P."/>
            <person name="Debuchy R."/>
            <person name="Silar P."/>
        </authorList>
    </citation>
    <scope>GENOME REANNOTATION</scope>
    <source>
        <strain evidence="4">S / ATCC MYA-4624 / DSM 980 / FGSC 10383</strain>
    </source>
</reference>
<name>B2ALB1_PODAN</name>
<dbReference type="VEuPathDB" id="FungiDB:PODANS_5_10118"/>
<dbReference type="Proteomes" id="UP000001197">
    <property type="component" value="Chromosome 5"/>
</dbReference>
<dbReference type="AlphaFoldDB" id="B2ALB1"/>
<dbReference type="GeneID" id="6188921"/>
<dbReference type="RefSeq" id="XP_001904842.1">
    <property type="nucleotide sequence ID" value="XM_001904807.1"/>
</dbReference>